<dbReference type="SUPFAM" id="SSF47113">
    <property type="entry name" value="Histone-fold"/>
    <property type="match status" value="1"/>
</dbReference>
<dbReference type="InterPro" id="IPR000558">
    <property type="entry name" value="Histone_H2B"/>
</dbReference>
<evidence type="ECO:0000313" key="5">
    <source>
        <dbReference type="RefSeq" id="XP_022818793.1"/>
    </source>
</evidence>
<dbReference type="KEGG" id="sliu:111351224"/>
<dbReference type="Gene3D" id="1.10.20.10">
    <property type="entry name" value="Histone, subunit A"/>
    <property type="match status" value="1"/>
</dbReference>
<dbReference type="GO" id="GO:0030527">
    <property type="term" value="F:structural constituent of chromatin"/>
    <property type="evidence" value="ECO:0007669"/>
    <property type="project" value="InterPro"/>
</dbReference>
<feature type="region of interest" description="Disordered" evidence="2">
    <location>
        <begin position="156"/>
        <end position="203"/>
    </location>
</feature>
<dbReference type="OrthoDB" id="7459321at2759"/>
<dbReference type="GO" id="GO:0046982">
    <property type="term" value="F:protein heterodimerization activity"/>
    <property type="evidence" value="ECO:0007669"/>
    <property type="project" value="InterPro"/>
</dbReference>
<dbReference type="InterPro" id="IPR036388">
    <property type="entry name" value="WH-like_DNA-bd_sf"/>
</dbReference>
<dbReference type="GO" id="GO:0003677">
    <property type="term" value="F:DNA binding"/>
    <property type="evidence" value="ECO:0007669"/>
    <property type="project" value="InterPro"/>
</dbReference>
<dbReference type="PRINTS" id="PR00621">
    <property type="entry name" value="HISTONEH2B"/>
</dbReference>
<accession>A0A9J7DUP5</accession>
<name>A0A9J7DUP5_SPOLT</name>
<dbReference type="GO" id="GO:0000786">
    <property type="term" value="C:nucleosome"/>
    <property type="evidence" value="ECO:0007669"/>
    <property type="project" value="InterPro"/>
</dbReference>
<sequence length="203" mass="20992">MPIDATDRKKKYAMDGVNLLLAQHLVDVELYKQGQPDTGISSEAMSAVTSYINDCYQRIAAGASGPARGKKRPTVASASKAAQATVRSLMATDEPTKHVARKSARAVAKPSHSEVINKAVREMKYGTGKGSSLDAIETYIGAQYKVDAETLAPLATSSDAKPNASAAGAKRKASAAAATGPPAKMAKSSIAKGKTTPATAADK</sequence>
<protein>
    <submittedName>
        <fullName evidence="5">Histone H1-like</fullName>
    </submittedName>
</protein>
<reference evidence="5" key="1">
    <citation type="submission" date="2025-08" db="UniProtKB">
        <authorList>
            <consortium name="RefSeq"/>
        </authorList>
    </citation>
    <scope>IDENTIFICATION</scope>
    <source>
        <strain evidence="5">Ishihara</strain>
        <tissue evidence="5">Whole body</tissue>
    </source>
</reference>
<proteinExistence type="inferred from homology"/>
<evidence type="ECO:0000259" key="3">
    <source>
        <dbReference type="Pfam" id="PF00538"/>
    </source>
</evidence>
<dbReference type="Gene3D" id="1.10.10.10">
    <property type="entry name" value="Winged helix-like DNA-binding domain superfamily/Winged helix DNA-binding domain"/>
    <property type="match status" value="1"/>
</dbReference>
<feature type="compositionally biased region" description="Low complexity" evidence="2">
    <location>
        <begin position="164"/>
        <end position="187"/>
    </location>
</feature>
<dbReference type="RefSeq" id="XP_022818793.1">
    <property type="nucleotide sequence ID" value="XM_022963025.1"/>
</dbReference>
<gene>
    <name evidence="5" type="primary">LOC111351224</name>
</gene>
<evidence type="ECO:0000256" key="1">
    <source>
        <dbReference type="ARBA" id="ARBA00006846"/>
    </source>
</evidence>
<evidence type="ECO:0000256" key="2">
    <source>
        <dbReference type="SAM" id="MobiDB-lite"/>
    </source>
</evidence>
<dbReference type="InterPro" id="IPR009072">
    <property type="entry name" value="Histone-fold"/>
</dbReference>
<dbReference type="InterPro" id="IPR005818">
    <property type="entry name" value="Histone_H1/H5_H15"/>
</dbReference>
<evidence type="ECO:0000313" key="4">
    <source>
        <dbReference type="Proteomes" id="UP000301870"/>
    </source>
</evidence>
<dbReference type="GO" id="GO:0006334">
    <property type="term" value="P:nucleosome assembly"/>
    <property type="evidence" value="ECO:0007669"/>
    <property type="project" value="InterPro"/>
</dbReference>
<feature type="domain" description="H15" evidence="3">
    <location>
        <begin position="109"/>
        <end position="150"/>
    </location>
</feature>
<keyword evidence="4" id="KW-1185">Reference proteome</keyword>
<dbReference type="AlphaFoldDB" id="A0A9J7DUP5"/>
<dbReference type="Pfam" id="PF00538">
    <property type="entry name" value="Linker_histone"/>
    <property type="match status" value="1"/>
</dbReference>
<comment type="similarity">
    <text evidence="1">Belongs to the histone H2B family.</text>
</comment>
<dbReference type="Proteomes" id="UP000301870">
    <property type="component" value="Chromosome 13"/>
</dbReference>
<dbReference type="SMART" id="SM00427">
    <property type="entry name" value="H2B"/>
    <property type="match status" value="1"/>
</dbReference>
<organism evidence="4 5">
    <name type="scientific">Spodoptera litura</name>
    <name type="common">Asian cotton leafworm</name>
    <dbReference type="NCBI Taxonomy" id="69820"/>
    <lineage>
        <taxon>Eukaryota</taxon>
        <taxon>Metazoa</taxon>
        <taxon>Ecdysozoa</taxon>
        <taxon>Arthropoda</taxon>
        <taxon>Hexapoda</taxon>
        <taxon>Insecta</taxon>
        <taxon>Pterygota</taxon>
        <taxon>Neoptera</taxon>
        <taxon>Endopterygota</taxon>
        <taxon>Lepidoptera</taxon>
        <taxon>Glossata</taxon>
        <taxon>Ditrysia</taxon>
        <taxon>Noctuoidea</taxon>
        <taxon>Noctuidae</taxon>
        <taxon>Amphipyrinae</taxon>
        <taxon>Spodoptera</taxon>
    </lineage>
</organism>
<dbReference type="GeneID" id="111351224"/>